<comment type="similarity">
    <text evidence="2">Belongs to the class-IV pyridoxal-phosphate-dependent aminotransferase family.</text>
</comment>
<protein>
    <recommendedName>
        <fullName evidence="8">aminodeoxychorismate lyase</fullName>
        <ecNumber evidence="8">4.1.3.38</ecNumber>
    </recommendedName>
</protein>
<evidence type="ECO:0000256" key="3">
    <source>
        <dbReference type="ARBA" id="ARBA00011738"/>
    </source>
</evidence>
<keyword evidence="6 10" id="KW-0456">Lyase</keyword>
<evidence type="ECO:0000256" key="1">
    <source>
        <dbReference type="ARBA" id="ARBA00001933"/>
    </source>
</evidence>
<dbReference type="InterPro" id="IPR043131">
    <property type="entry name" value="BCAT-like_N"/>
</dbReference>
<dbReference type="RefSeq" id="WP_011479724.1">
    <property type="nucleotide sequence ID" value="NC_007947.1"/>
</dbReference>
<reference evidence="10 11" key="1">
    <citation type="submission" date="2006-03" db="EMBL/GenBank/DDBJ databases">
        <title>Complete sequence of Methylobacillus flagellatus KT.</title>
        <authorList>
            <consortium name="US DOE Joint Genome Institute"/>
            <person name="Copeland A."/>
            <person name="Lucas S."/>
            <person name="Lapidus A."/>
            <person name="Barry K."/>
            <person name="Detter J.C."/>
            <person name="Glavina del Rio T."/>
            <person name="Hammon N."/>
            <person name="Israni S."/>
            <person name="Dalin E."/>
            <person name="Tice H."/>
            <person name="Pitluck S."/>
            <person name="Brettin T."/>
            <person name="Bruce D."/>
            <person name="Han C."/>
            <person name="Tapia R."/>
            <person name="Saunders E."/>
            <person name="Gilna P."/>
            <person name="Schmutz J."/>
            <person name="Larimer F."/>
            <person name="Land M."/>
            <person name="Kyrpides N."/>
            <person name="Anderson I."/>
            <person name="Richardson P."/>
        </authorList>
    </citation>
    <scope>NUCLEOTIDE SEQUENCE [LARGE SCALE GENOMIC DNA]</scope>
    <source>
        <strain evidence="11">KT / ATCC 51484 / DSM 6875</strain>
    </source>
</reference>
<dbReference type="GO" id="GO:0046656">
    <property type="term" value="P:folic acid biosynthetic process"/>
    <property type="evidence" value="ECO:0007669"/>
    <property type="project" value="UniProtKB-KW"/>
</dbReference>
<dbReference type="InterPro" id="IPR050571">
    <property type="entry name" value="Class-IV_PLP-Dep_Aminotrnsfr"/>
</dbReference>
<name>Q1H167_METFK</name>
<gene>
    <name evidence="10" type="ordered locus">Mfla_1502</name>
</gene>
<evidence type="ECO:0000256" key="5">
    <source>
        <dbReference type="ARBA" id="ARBA00022909"/>
    </source>
</evidence>
<dbReference type="STRING" id="265072.Mfla_1502"/>
<keyword evidence="5" id="KW-0289">Folate biosynthesis</keyword>
<accession>Q1H167</accession>
<evidence type="ECO:0000256" key="8">
    <source>
        <dbReference type="ARBA" id="ARBA00035676"/>
    </source>
</evidence>
<dbReference type="GO" id="GO:0008696">
    <property type="term" value="F:4-amino-4-deoxychorismate lyase activity"/>
    <property type="evidence" value="ECO:0007669"/>
    <property type="project" value="UniProtKB-EC"/>
</dbReference>
<dbReference type="eggNOG" id="COG0115">
    <property type="taxonomic scope" value="Bacteria"/>
</dbReference>
<dbReference type="EC" id="4.1.3.38" evidence="8"/>
<dbReference type="AlphaFoldDB" id="Q1H167"/>
<dbReference type="InterPro" id="IPR001544">
    <property type="entry name" value="Aminotrans_IV"/>
</dbReference>
<keyword evidence="4" id="KW-0663">Pyridoxal phosphate</keyword>
<proteinExistence type="inferred from homology"/>
<dbReference type="GO" id="GO:0008153">
    <property type="term" value="P:4-aminobenzoate biosynthetic process"/>
    <property type="evidence" value="ECO:0007669"/>
    <property type="project" value="TreeGrafter"/>
</dbReference>
<dbReference type="GO" id="GO:0005829">
    <property type="term" value="C:cytosol"/>
    <property type="evidence" value="ECO:0007669"/>
    <property type="project" value="TreeGrafter"/>
</dbReference>
<dbReference type="Gene3D" id="3.20.10.10">
    <property type="entry name" value="D-amino Acid Aminotransferase, subunit A, domain 2"/>
    <property type="match status" value="1"/>
</dbReference>
<dbReference type="Gene3D" id="3.30.470.10">
    <property type="match status" value="1"/>
</dbReference>
<evidence type="ECO:0000256" key="6">
    <source>
        <dbReference type="ARBA" id="ARBA00023239"/>
    </source>
</evidence>
<dbReference type="InterPro" id="IPR043132">
    <property type="entry name" value="BCAT-like_C"/>
</dbReference>
<evidence type="ECO:0000256" key="2">
    <source>
        <dbReference type="ARBA" id="ARBA00009320"/>
    </source>
</evidence>
<dbReference type="EMBL" id="CP000284">
    <property type="protein sequence ID" value="ABE49770.1"/>
    <property type="molecule type" value="Genomic_DNA"/>
</dbReference>
<dbReference type="GO" id="GO:0030170">
    <property type="term" value="F:pyridoxal phosphate binding"/>
    <property type="evidence" value="ECO:0007669"/>
    <property type="project" value="InterPro"/>
</dbReference>
<dbReference type="Proteomes" id="UP000002440">
    <property type="component" value="Chromosome"/>
</dbReference>
<dbReference type="Pfam" id="PF01063">
    <property type="entry name" value="Aminotran_4"/>
    <property type="match status" value="1"/>
</dbReference>
<dbReference type="InterPro" id="IPR036038">
    <property type="entry name" value="Aminotransferase-like"/>
</dbReference>
<comment type="pathway">
    <text evidence="7">Cofactor biosynthesis; tetrahydrofolate biosynthesis; 4-aminobenzoate from chorismate: step 2/2.</text>
</comment>
<dbReference type="CDD" id="cd01559">
    <property type="entry name" value="ADCL_like"/>
    <property type="match status" value="1"/>
</dbReference>
<dbReference type="HOGENOM" id="CLU_020844_2_1_4"/>
<evidence type="ECO:0000313" key="11">
    <source>
        <dbReference type="Proteomes" id="UP000002440"/>
    </source>
</evidence>
<sequence length="271" mass="29675">MSKITFLINGIADAMVSPLDRGLHYGDGVFRTIRVINGQPVAWDEHYAKLADDSGRLKLPCPDAVVWRADLAQLFSDQGNGVAKLILTRGIAERGYAVTDHIQITRIAIRSPLPLYPVQNATVGIRARLCNTRLSHQPLLAGIKHLNRLENVLARQEWDDPTISEGVMLDQDGLVVEGVMSNILVRSGTMLMTPSLERCGVAGITRQRILSMAPALGLTPSITSLTLADLMDADEVLMCNSLYGAWQVVNFNGRSWLPGQLASKLQLVLQE</sequence>
<keyword evidence="11" id="KW-1185">Reference proteome</keyword>
<evidence type="ECO:0000256" key="7">
    <source>
        <dbReference type="ARBA" id="ARBA00035633"/>
    </source>
</evidence>
<dbReference type="SUPFAM" id="SSF56752">
    <property type="entry name" value="D-aminoacid aminotransferase-like PLP-dependent enzymes"/>
    <property type="match status" value="1"/>
</dbReference>
<organism evidence="10 11">
    <name type="scientific">Methylobacillus flagellatus (strain ATCC 51484 / DSM 6875 / VKM B-1610 / KT)</name>
    <dbReference type="NCBI Taxonomy" id="265072"/>
    <lineage>
        <taxon>Bacteria</taxon>
        <taxon>Pseudomonadati</taxon>
        <taxon>Pseudomonadota</taxon>
        <taxon>Betaproteobacteria</taxon>
        <taxon>Nitrosomonadales</taxon>
        <taxon>Methylophilaceae</taxon>
        <taxon>Methylobacillus</taxon>
    </lineage>
</organism>
<dbReference type="PANTHER" id="PTHR42743:SF2">
    <property type="entry name" value="AMINODEOXYCHORISMATE LYASE"/>
    <property type="match status" value="1"/>
</dbReference>
<dbReference type="FunFam" id="3.20.10.10:FF:000002">
    <property type="entry name" value="D-alanine aminotransferase"/>
    <property type="match status" value="1"/>
</dbReference>
<comment type="subunit">
    <text evidence="3">Homodimer.</text>
</comment>
<dbReference type="KEGG" id="mfa:Mfla_1502"/>
<comment type="catalytic activity">
    <reaction evidence="9">
        <text>4-amino-4-deoxychorismate = 4-aminobenzoate + pyruvate + H(+)</text>
        <dbReference type="Rhea" id="RHEA:16201"/>
        <dbReference type="ChEBI" id="CHEBI:15361"/>
        <dbReference type="ChEBI" id="CHEBI:15378"/>
        <dbReference type="ChEBI" id="CHEBI:17836"/>
        <dbReference type="ChEBI" id="CHEBI:58406"/>
        <dbReference type="EC" id="4.1.3.38"/>
    </reaction>
</comment>
<dbReference type="NCBIfam" id="NF004761">
    <property type="entry name" value="PRK06092.1"/>
    <property type="match status" value="1"/>
</dbReference>
<dbReference type="PANTHER" id="PTHR42743">
    <property type="entry name" value="AMINO-ACID AMINOTRANSFERASE"/>
    <property type="match status" value="1"/>
</dbReference>
<evidence type="ECO:0000313" key="10">
    <source>
        <dbReference type="EMBL" id="ABE49770.1"/>
    </source>
</evidence>
<dbReference type="NCBIfam" id="TIGR03461">
    <property type="entry name" value="pabC_Proteo"/>
    <property type="match status" value="1"/>
</dbReference>
<evidence type="ECO:0000256" key="4">
    <source>
        <dbReference type="ARBA" id="ARBA00022898"/>
    </source>
</evidence>
<evidence type="ECO:0000256" key="9">
    <source>
        <dbReference type="ARBA" id="ARBA00049529"/>
    </source>
</evidence>
<dbReference type="OrthoDB" id="9805628at2"/>
<dbReference type="InterPro" id="IPR017824">
    <property type="entry name" value="Aminodeoxychorismate_lyase_IV"/>
</dbReference>
<comment type="cofactor">
    <cofactor evidence="1">
        <name>pyridoxal 5'-phosphate</name>
        <dbReference type="ChEBI" id="CHEBI:597326"/>
    </cofactor>
</comment>